<keyword evidence="1" id="KW-0812">Transmembrane</keyword>
<evidence type="ECO:0000313" key="2">
    <source>
        <dbReference type="EMBL" id="GJN94675.1"/>
    </source>
</evidence>
<protein>
    <submittedName>
        <fullName evidence="2">Uncharacterized protein</fullName>
    </submittedName>
</protein>
<feature type="transmembrane region" description="Helical" evidence="1">
    <location>
        <begin position="345"/>
        <end position="364"/>
    </location>
</feature>
<sequence length="369" mass="40383">MGAAQDAFGSICPISYGEYCSAPWQVTIDVCCGLCPSPAPRSLTEKTVQINGYGTIAGLILSSFFAMLIVLYKPDQSAWYIMGQLAVAHMYLVALMARNILGVASNGTNAIQKWHAEFCFLLGASIIGTVLASGFESAEKHAEFLQANRALKKMVSQHGSTTMQVHGSHHLHVQPEDRFQPGEHTANARRAAQRTRKWGHRNQALLLLIAFGGSELYWMILYATTIWSGGSAGQKFWQPNCDDKIGAASTAFIQGTSWAFVTIAAFATAALAFAAFSSNQESAAHWIVRHLHLHHVTKEPLRVAKKTRPQRKRPLSGATAHLPRLSVEEQDQSAQRAPETRAEKWLKVGISVGVYFAWFGLTMVRTASG</sequence>
<accession>A0AAV5GXH4</accession>
<proteinExistence type="predicted"/>
<feature type="transmembrane region" description="Helical" evidence="1">
    <location>
        <begin position="78"/>
        <end position="97"/>
    </location>
</feature>
<organism evidence="2 3">
    <name type="scientific">Rhodotorula paludigena</name>
    <dbReference type="NCBI Taxonomy" id="86838"/>
    <lineage>
        <taxon>Eukaryota</taxon>
        <taxon>Fungi</taxon>
        <taxon>Dikarya</taxon>
        <taxon>Basidiomycota</taxon>
        <taxon>Pucciniomycotina</taxon>
        <taxon>Microbotryomycetes</taxon>
        <taxon>Sporidiobolales</taxon>
        <taxon>Sporidiobolaceae</taxon>
        <taxon>Rhodotorula</taxon>
    </lineage>
</organism>
<feature type="transmembrane region" description="Helical" evidence="1">
    <location>
        <begin position="50"/>
        <end position="72"/>
    </location>
</feature>
<evidence type="ECO:0000256" key="1">
    <source>
        <dbReference type="SAM" id="Phobius"/>
    </source>
</evidence>
<keyword evidence="3" id="KW-1185">Reference proteome</keyword>
<dbReference type="EMBL" id="BQKY01000018">
    <property type="protein sequence ID" value="GJN94675.1"/>
    <property type="molecule type" value="Genomic_DNA"/>
</dbReference>
<comment type="caution">
    <text evidence="2">The sequence shown here is derived from an EMBL/GenBank/DDBJ whole genome shotgun (WGS) entry which is preliminary data.</text>
</comment>
<gene>
    <name evidence="2" type="ORF">Rhopal_007766-T1</name>
</gene>
<dbReference type="Proteomes" id="UP001342314">
    <property type="component" value="Unassembled WGS sequence"/>
</dbReference>
<keyword evidence="1" id="KW-1133">Transmembrane helix</keyword>
<feature type="transmembrane region" description="Helical" evidence="1">
    <location>
        <begin position="204"/>
        <end position="227"/>
    </location>
</feature>
<reference evidence="2 3" key="1">
    <citation type="submission" date="2021-12" db="EMBL/GenBank/DDBJ databases">
        <title>High titer production of polyol ester of fatty acids by Rhodotorula paludigena BS15 towards product separation-free biomass refinery.</title>
        <authorList>
            <person name="Mano J."/>
            <person name="Ono H."/>
            <person name="Tanaka T."/>
            <person name="Naito K."/>
            <person name="Sushida H."/>
            <person name="Ike M."/>
            <person name="Tokuyasu K."/>
            <person name="Kitaoka M."/>
        </authorList>
    </citation>
    <scope>NUCLEOTIDE SEQUENCE [LARGE SCALE GENOMIC DNA]</scope>
    <source>
        <strain evidence="2 3">BS15</strain>
    </source>
</reference>
<dbReference type="AlphaFoldDB" id="A0AAV5GXH4"/>
<keyword evidence="1" id="KW-0472">Membrane</keyword>
<name>A0AAV5GXH4_9BASI</name>
<feature type="transmembrane region" description="Helical" evidence="1">
    <location>
        <begin position="258"/>
        <end position="276"/>
    </location>
</feature>
<evidence type="ECO:0000313" key="3">
    <source>
        <dbReference type="Proteomes" id="UP001342314"/>
    </source>
</evidence>